<dbReference type="GO" id="GO:0062129">
    <property type="term" value="C:chitin-based extracellular matrix"/>
    <property type="evidence" value="ECO:0007669"/>
    <property type="project" value="TreeGrafter"/>
</dbReference>
<evidence type="ECO:0000313" key="6">
    <source>
        <dbReference type="Proteomes" id="UP001154114"/>
    </source>
</evidence>
<keyword evidence="2 4" id="KW-0732">Signal</keyword>
<dbReference type="GO" id="GO:0008010">
    <property type="term" value="F:structural constituent of chitin-based larval cuticle"/>
    <property type="evidence" value="ECO:0007669"/>
    <property type="project" value="TreeGrafter"/>
</dbReference>
<gene>
    <name evidence="5" type="ORF">CINC_LOCUS12579</name>
</gene>
<feature type="chain" id="PRO_5040441053" evidence="4">
    <location>
        <begin position="16"/>
        <end position="190"/>
    </location>
</feature>
<dbReference type="OrthoDB" id="7998177at2759"/>
<dbReference type="PANTHER" id="PTHR10380">
    <property type="entry name" value="CUTICLE PROTEIN"/>
    <property type="match status" value="1"/>
</dbReference>
<dbReference type="InterPro" id="IPR000618">
    <property type="entry name" value="Insect_cuticle"/>
</dbReference>
<evidence type="ECO:0000256" key="1">
    <source>
        <dbReference type="ARBA" id="ARBA00022460"/>
    </source>
</evidence>
<evidence type="ECO:0000256" key="4">
    <source>
        <dbReference type="SAM" id="SignalP"/>
    </source>
</evidence>
<feature type="signal peptide" evidence="4">
    <location>
        <begin position="1"/>
        <end position="15"/>
    </location>
</feature>
<dbReference type="PANTHER" id="PTHR10380:SF173">
    <property type="entry name" value="CUTICULAR PROTEIN 47EF, ISOFORM C-RELATED"/>
    <property type="match status" value="1"/>
</dbReference>
<name>A0A9P0C4Z3_CHRIL</name>
<dbReference type="AlphaFoldDB" id="A0A9P0C4Z3"/>
<dbReference type="InterPro" id="IPR050468">
    <property type="entry name" value="Cuticle_Struct_Prot"/>
</dbReference>
<proteinExistence type="predicted"/>
<accession>A0A9P0C4Z3</accession>
<keyword evidence="1 3" id="KW-0193">Cuticle</keyword>
<sequence>MKFLVLALCVCAASAASFGAYKPFSGFNRASAAVYQPAQQAAAFVYQPAQQVATAVVAAPKVAAEVVYQPAVAVAKAVPYAAKESEAAILRADSEVGAEGYNYAYETANRITGQASGALKKVGEDVFLVSQGTYSYVDPQGKTVTVNYVADENGYQPQSDVLPVGPAIPEAIARSLAYIAAKSANTVQKF</sequence>
<evidence type="ECO:0000256" key="2">
    <source>
        <dbReference type="ARBA" id="ARBA00022729"/>
    </source>
</evidence>
<evidence type="ECO:0000256" key="3">
    <source>
        <dbReference type="PROSITE-ProRule" id="PRU00497"/>
    </source>
</evidence>
<dbReference type="Proteomes" id="UP001154114">
    <property type="component" value="Chromosome 8"/>
</dbReference>
<organism evidence="5 6">
    <name type="scientific">Chrysodeixis includens</name>
    <name type="common">Soybean looper</name>
    <name type="synonym">Pseudoplusia includens</name>
    <dbReference type="NCBI Taxonomy" id="689277"/>
    <lineage>
        <taxon>Eukaryota</taxon>
        <taxon>Metazoa</taxon>
        <taxon>Ecdysozoa</taxon>
        <taxon>Arthropoda</taxon>
        <taxon>Hexapoda</taxon>
        <taxon>Insecta</taxon>
        <taxon>Pterygota</taxon>
        <taxon>Neoptera</taxon>
        <taxon>Endopterygota</taxon>
        <taxon>Lepidoptera</taxon>
        <taxon>Glossata</taxon>
        <taxon>Ditrysia</taxon>
        <taxon>Noctuoidea</taxon>
        <taxon>Noctuidae</taxon>
        <taxon>Plusiinae</taxon>
        <taxon>Chrysodeixis</taxon>
    </lineage>
</organism>
<keyword evidence="6" id="KW-1185">Reference proteome</keyword>
<reference evidence="5" key="1">
    <citation type="submission" date="2021-12" db="EMBL/GenBank/DDBJ databases">
        <authorList>
            <person name="King R."/>
        </authorList>
    </citation>
    <scope>NUCLEOTIDE SEQUENCE</scope>
</reference>
<protein>
    <submittedName>
        <fullName evidence="5">Uncharacterized protein</fullName>
    </submittedName>
</protein>
<dbReference type="PROSITE" id="PS51155">
    <property type="entry name" value="CHIT_BIND_RR_2"/>
    <property type="match status" value="1"/>
</dbReference>
<dbReference type="EMBL" id="LR824011">
    <property type="protein sequence ID" value="CAH0627162.1"/>
    <property type="molecule type" value="Genomic_DNA"/>
</dbReference>
<evidence type="ECO:0000313" key="5">
    <source>
        <dbReference type="EMBL" id="CAH0627162.1"/>
    </source>
</evidence>
<dbReference type="PRINTS" id="PR00947">
    <property type="entry name" value="CUTICLE"/>
</dbReference>
<dbReference type="Pfam" id="PF00379">
    <property type="entry name" value="Chitin_bind_4"/>
    <property type="match status" value="1"/>
</dbReference>